<evidence type="ECO:0000313" key="1">
    <source>
        <dbReference type="EMBL" id="CAB4329923.1"/>
    </source>
</evidence>
<sequence length="58" mass="5902">MFVDGFALGAAGATGRGSPFIHHFFTPSISVQAKILLLNGLIVSAPISELGHVRPGAG</sequence>
<gene>
    <name evidence="1" type="ORF">UFOPK4080_00073</name>
</gene>
<dbReference type="AlphaFoldDB" id="A0A6J5YQ33"/>
<accession>A0A6J5YQ33</accession>
<protein>
    <submittedName>
        <fullName evidence="1">Unannotated protein</fullName>
    </submittedName>
</protein>
<reference evidence="1" key="1">
    <citation type="submission" date="2020-05" db="EMBL/GenBank/DDBJ databases">
        <authorList>
            <person name="Chiriac C."/>
            <person name="Salcher M."/>
            <person name="Ghai R."/>
            <person name="Kavagutti S V."/>
        </authorList>
    </citation>
    <scope>NUCLEOTIDE SEQUENCE</scope>
</reference>
<name>A0A6J5YQ33_9ZZZZ</name>
<organism evidence="1">
    <name type="scientific">freshwater metagenome</name>
    <dbReference type="NCBI Taxonomy" id="449393"/>
    <lineage>
        <taxon>unclassified sequences</taxon>
        <taxon>metagenomes</taxon>
        <taxon>ecological metagenomes</taxon>
    </lineage>
</organism>
<proteinExistence type="predicted"/>
<dbReference type="EMBL" id="CAESAG010000004">
    <property type="protein sequence ID" value="CAB4329923.1"/>
    <property type="molecule type" value="Genomic_DNA"/>
</dbReference>